<dbReference type="GeneID" id="25368150"/>
<dbReference type="EMBL" id="KL584778">
    <property type="protein sequence ID" value="KEQ91477.1"/>
    <property type="molecule type" value="Genomic_DNA"/>
</dbReference>
<keyword evidence="2" id="KW-1185">Reference proteome</keyword>
<dbReference type="HOGENOM" id="CLU_885621_0_0_1"/>
<dbReference type="Proteomes" id="UP000030641">
    <property type="component" value="Unassembled WGS sequence"/>
</dbReference>
<name>A0A074YBD7_AURSE</name>
<dbReference type="InParanoid" id="A0A074YBD7"/>
<dbReference type="RefSeq" id="XP_013339985.1">
    <property type="nucleotide sequence ID" value="XM_013484531.1"/>
</dbReference>
<evidence type="ECO:0000313" key="2">
    <source>
        <dbReference type="Proteomes" id="UP000030641"/>
    </source>
</evidence>
<organism evidence="1 2">
    <name type="scientific">Aureobasidium subglaciale (strain EXF-2481)</name>
    <name type="common">Aureobasidium pullulans var. subglaciale</name>
    <dbReference type="NCBI Taxonomy" id="1043005"/>
    <lineage>
        <taxon>Eukaryota</taxon>
        <taxon>Fungi</taxon>
        <taxon>Dikarya</taxon>
        <taxon>Ascomycota</taxon>
        <taxon>Pezizomycotina</taxon>
        <taxon>Dothideomycetes</taxon>
        <taxon>Dothideomycetidae</taxon>
        <taxon>Dothideales</taxon>
        <taxon>Saccotheciaceae</taxon>
        <taxon>Aureobasidium</taxon>
    </lineage>
</organism>
<accession>A0A074YBD7</accession>
<sequence>MQRWKMTCLILRSGTMADLDDEHRCSVAAIEEYTWQHQFKDWVAEAAAVDNPNEHVQELAAALIEVKERLGTRFSPDERNRLQMQHSTLEHDPTRLSAMSCSPPSILRFMRLLMTTTRQTRSSSMGAGMASFGDIATAYIPNWHTVQHIVLAGDSAQQYAMLEAKGRNEFSWLEAESFLFEFEEGERKLTSVMLIEPYRMCLSISKPISDILSKGLLQTHHSALRSYTEAKQLMSFFKTGLGGGYHNWELFGVDISGQTTEIGALVQSQQSRQTTSSIITSSLPITSIFYIDSIQLLLLMSILMHKQPTSKRIP</sequence>
<evidence type="ECO:0000313" key="1">
    <source>
        <dbReference type="EMBL" id="KEQ91477.1"/>
    </source>
</evidence>
<protein>
    <submittedName>
        <fullName evidence="1">Uncharacterized protein</fullName>
    </submittedName>
</protein>
<gene>
    <name evidence="1" type="ORF">AUEXF2481DRAFT_466241</name>
</gene>
<proteinExistence type="predicted"/>
<dbReference type="AlphaFoldDB" id="A0A074YBD7"/>
<reference evidence="1 2" key="1">
    <citation type="journal article" date="2014" name="BMC Genomics">
        <title>Genome sequencing of four Aureobasidium pullulans varieties: biotechnological potential, stress tolerance, and description of new species.</title>
        <authorList>
            <person name="Gostin Ar C."/>
            <person name="Ohm R.A."/>
            <person name="Kogej T."/>
            <person name="Sonjak S."/>
            <person name="Turk M."/>
            <person name="Zajc J."/>
            <person name="Zalar P."/>
            <person name="Grube M."/>
            <person name="Sun H."/>
            <person name="Han J."/>
            <person name="Sharma A."/>
            <person name="Chiniquy J."/>
            <person name="Ngan C.Y."/>
            <person name="Lipzen A."/>
            <person name="Barry K."/>
            <person name="Grigoriev I.V."/>
            <person name="Gunde-Cimerman N."/>
        </authorList>
    </citation>
    <scope>NUCLEOTIDE SEQUENCE [LARGE SCALE GENOMIC DNA]</scope>
    <source>
        <strain evidence="1 2">EXF-2481</strain>
    </source>
</reference>
<dbReference type="OrthoDB" id="10622153at2759"/>